<reference evidence="1" key="1">
    <citation type="journal article" date="2020" name="mSystems">
        <title>Genome- and Community-Level Interaction Insights into Carbon Utilization and Element Cycling Functions of Hydrothermarchaeota in Hydrothermal Sediment.</title>
        <authorList>
            <person name="Zhou Z."/>
            <person name="Liu Y."/>
            <person name="Xu W."/>
            <person name="Pan J."/>
            <person name="Luo Z.H."/>
            <person name="Li M."/>
        </authorList>
    </citation>
    <scope>NUCLEOTIDE SEQUENCE [LARGE SCALE GENOMIC DNA]</scope>
    <source>
        <strain evidence="1">SpSt-609</strain>
    </source>
</reference>
<proteinExistence type="predicted"/>
<comment type="caution">
    <text evidence="1">The sequence shown here is derived from an EMBL/GenBank/DDBJ whole genome shotgun (WGS) entry which is preliminary data.</text>
</comment>
<sequence length="130" mass="15257">MVILTEEEKELTRILEVFLKVQGFSLKIVTMSKGTCTVEIEPSRCVLIKTPGELNKEKIKYFLLNTKSLIEKKILNDFNILDARHLVDGDMLPYLGKFFELRFFENQDVPFKFENGFFVHSTFRDVLKIF</sequence>
<dbReference type="AlphaFoldDB" id="A0A7C4W134"/>
<accession>A0A7C4W134</accession>
<gene>
    <name evidence="1" type="ORF">ENT77_02700</name>
</gene>
<organism evidence="1">
    <name type="scientific">Fervidobacterium thailandense</name>
    <dbReference type="NCBI Taxonomy" id="1008305"/>
    <lineage>
        <taxon>Bacteria</taxon>
        <taxon>Thermotogati</taxon>
        <taxon>Thermotogota</taxon>
        <taxon>Thermotogae</taxon>
        <taxon>Thermotogales</taxon>
        <taxon>Fervidobacteriaceae</taxon>
        <taxon>Fervidobacterium</taxon>
    </lineage>
</organism>
<evidence type="ECO:0000313" key="1">
    <source>
        <dbReference type="EMBL" id="HGU40088.1"/>
    </source>
</evidence>
<dbReference type="EMBL" id="DSZY01000013">
    <property type="protein sequence ID" value="HGU40088.1"/>
    <property type="molecule type" value="Genomic_DNA"/>
</dbReference>
<name>A0A7C4W134_9BACT</name>
<protein>
    <submittedName>
        <fullName evidence="1">Uncharacterized protein</fullName>
    </submittedName>
</protein>